<reference evidence="4" key="2">
    <citation type="submission" date="2025-08" db="UniProtKB">
        <authorList>
            <consortium name="Ensembl"/>
        </authorList>
    </citation>
    <scope>IDENTIFICATION</scope>
</reference>
<evidence type="ECO:0000259" key="3">
    <source>
        <dbReference type="PROSITE" id="PS50041"/>
    </source>
</evidence>
<dbReference type="OrthoDB" id="6133475at2759"/>
<dbReference type="AlphaFoldDB" id="A0A3Q1KFN6"/>
<dbReference type="InParanoid" id="A0A3Q1KFN6"/>
<dbReference type="CDD" id="cd03590">
    <property type="entry name" value="CLECT_DC-SIGN_like"/>
    <property type="match status" value="1"/>
</dbReference>
<feature type="domain" description="C-type lectin" evidence="3">
    <location>
        <begin position="28"/>
        <end position="146"/>
    </location>
</feature>
<proteinExistence type="predicted"/>
<evidence type="ECO:0000256" key="2">
    <source>
        <dbReference type="ARBA" id="ARBA00023157"/>
    </source>
</evidence>
<dbReference type="InterPro" id="IPR050111">
    <property type="entry name" value="C-type_lectin/snaclec_domain"/>
</dbReference>
<dbReference type="Ensembl" id="ENSATET00000035109.3">
    <property type="protein sequence ID" value="ENSATEP00000034606.2"/>
    <property type="gene ID" value="ENSATEG00000029689.2"/>
</dbReference>
<accession>A0A3Q1KFN6</accession>
<dbReference type="Pfam" id="PF00059">
    <property type="entry name" value="Lectin_C"/>
    <property type="match status" value="1"/>
</dbReference>
<keyword evidence="2" id="KW-1015">Disulfide bond</keyword>
<dbReference type="Gene3D" id="3.10.100.10">
    <property type="entry name" value="Mannose-Binding Protein A, subunit A"/>
    <property type="match status" value="1"/>
</dbReference>
<reference evidence="4" key="1">
    <citation type="submission" date="2021-04" db="EMBL/GenBank/DDBJ databases">
        <authorList>
            <consortium name="Wellcome Sanger Institute Data Sharing"/>
        </authorList>
    </citation>
    <scope>NUCLEOTIDE SEQUENCE [LARGE SCALE GENOMIC DNA]</scope>
</reference>
<dbReference type="InterPro" id="IPR001304">
    <property type="entry name" value="C-type_lectin-like"/>
</dbReference>
<keyword evidence="5" id="KW-1185">Reference proteome</keyword>
<dbReference type="GO" id="GO:0030246">
    <property type="term" value="F:carbohydrate binding"/>
    <property type="evidence" value="ECO:0007669"/>
    <property type="project" value="UniProtKB-KW"/>
</dbReference>
<dbReference type="PANTHER" id="PTHR22803">
    <property type="entry name" value="MANNOSE, PHOSPHOLIPASE, LECTIN RECEPTOR RELATED"/>
    <property type="match status" value="1"/>
</dbReference>
<dbReference type="PROSITE" id="PS00615">
    <property type="entry name" value="C_TYPE_LECTIN_1"/>
    <property type="match status" value="1"/>
</dbReference>
<protein>
    <recommendedName>
        <fullName evidence="3">C-type lectin domain-containing protein</fullName>
    </recommendedName>
</protein>
<sequence>RVAAAELSTVKANMTDLQKTCPAGWRMFSCSCYFLSSQLGSWTFGRDDCRKKGAHLVVIDSAEEQTFLSGFTKQQTWIGLSDLEKEGTWKWMDGTPLTLKYWTRNQPDNGGGDPRWGEEDCVHIRTEENTLWNDLSCNNSQQWICEKIP</sequence>
<evidence type="ECO:0000313" key="4">
    <source>
        <dbReference type="Ensembl" id="ENSATEP00000034606.2"/>
    </source>
</evidence>
<name>A0A3Q1KFN6_ANATE</name>
<reference evidence="4" key="3">
    <citation type="submission" date="2025-09" db="UniProtKB">
        <authorList>
            <consortium name="Ensembl"/>
        </authorList>
    </citation>
    <scope>IDENTIFICATION</scope>
</reference>
<dbReference type="GeneTree" id="ENSGT01030000234575"/>
<dbReference type="InterPro" id="IPR018378">
    <property type="entry name" value="C-type_lectin_CS"/>
</dbReference>
<dbReference type="SUPFAM" id="SSF56436">
    <property type="entry name" value="C-type lectin-like"/>
    <property type="match status" value="1"/>
</dbReference>
<dbReference type="InterPro" id="IPR016186">
    <property type="entry name" value="C-type_lectin-like/link_sf"/>
</dbReference>
<dbReference type="SMART" id="SM00034">
    <property type="entry name" value="CLECT"/>
    <property type="match status" value="1"/>
</dbReference>
<dbReference type="InterPro" id="IPR016187">
    <property type="entry name" value="CTDL_fold"/>
</dbReference>
<dbReference type="Proteomes" id="UP000265040">
    <property type="component" value="Chromosome 21"/>
</dbReference>
<evidence type="ECO:0000256" key="1">
    <source>
        <dbReference type="ARBA" id="ARBA00022734"/>
    </source>
</evidence>
<organism evidence="4 5">
    <name type="scientific">Anabas testudineus</name>
    <name type="common">Climbing perch</name>
    <name type="synonym">Anthias testudineus</name>
    <dbReference type="NCBI Taxonomy" id="64144"/>
    <lineage>
        <taxon>Eukaryota</taxon>
        <taxon>Metazoa</taxon>
        <taxon>Chordata</taxon>
        <taxon>Craniata</taxon>
        <taxon>Vertebrata</taxon>
        <taxon>Euteleostomi</taxon>
        <taxon>Actinopterygii</taxon>
        <taxon>Neopterygii</taxon>
        <taxon>Teleostei</taxon>
        <taxon>Neoteleostei</taxon>
        <taxon>Acanthomorphata</taxon>
        <taxon>Anabantaria</taxon>
        <taxon>Anabantiformes</taxon>
        <taxon>Anabantoidei</taxon>
        <taxon>Anabantidae</taxon>
        <taxon>Anabas</taxon>
    </lineage>
</organism>
<keyword evidence="1" id="KW-0430">Lectin</keyword>
<evidence type="ECO:0000313" key="5">
    <source>
        <dbReference type="Proteomes" id="UP000265040"/>
    </source>
</evidence>
<dbReference type="InterPro" id="IPR033989">
    <property type="entry name" value="CD209-like_CTLD"/>
</dbReference>
<dbReference type="PROSITE" id="PS50041">
    <property type="entry name" value="C_TYPE_LECTIN_2"/>
    <property type="match status" value="1"/>
</dbReference>